<reference evidence="2 3" key="1">
    <citation type="journal article" date="2017" name="Elife">
        <title>Extensive horizontal gene transfer in cheese-associated bacteria.</title>
        <authorList>
            <person name="Bonham K.S."/>
            <person name="Wolfe B.E."/>
            <person name="Dutton R.J."/>
        </authorList>
    </citation>
    <scope>NUCLEOTIDE SEQUENCE [LARGE SCALE GENOMIC DNA]</scope>
    <source>
        <strain evidence="2 3">341_9</strain>
    </source>
</reference>
<dbReference type="EMBL" id="NRGR01000007">
    <property type="protein sequence ID" value="PCC40307.1"/>
    <property type="molecule type" value="Genomic_DNA"/>
</dbReference>
<comment type="caution">
    <text evidence="2">The sequence shown here is derived from an EMBL/GenBank/DDBJ whole genome shotgun (WGS) entry which is preliminary data.</text>
</comment>
<dbReference type="Proteomes" id="UP000218598">
    <property type="component" value="Unassembled WGS sequence"/>
</dbReference>
<dbReference type="AlphaFoldDB" id="A0A2A3YLX7"/>
<organism evidence="2 3">
    <name type="scientific">Brachybacterium alimentarium</name>
    <dbReference type="NCBI Taxonomy" id="47845"/>
    <lineage>
        <taxon>Bacteria</taxon>
        <taxon>Bacillati</taxon>
        <taxon>Actinomycetota</taxon>
        <taxon>Actinomycetes</taxon>
        <taxon>Micrococcales</taxon>
        <taxon>Dermabacteraceae</taxon>
        <taxon>Brachybacterium</taxon>
    </lineage>
</organism>
<feature type="region of interest" description="Disordered" evidence="1">
    <location>
        <begin position="1"/>
        <end position="71"/>
    </location>
</feature>
<accession>A0A2A3YLX7</accession>
<name>A0A2A3YLX7_9MICO</name>
<dbReference type="Pfam" id="PF14013">
    <property type="entry name" value="MT0933_antitox"/>
    <property type="match status" value="1"/>
</dbReference>
<evidence type="ECO:0008006" key="4">
    <source>
        <dbReference type="Google" id="ProtNLM"/>
    </source>
</evidence>
<evidence type="ECO:0000256" key="1">
    <source>
        <dbReference type="SAM" id="MobiDB-lite"/>
    </source>
</evidence>
<dbReference type="RefSeq" id="WP_096163344.1">
    <property type="nucleotide sequence ID" value="NZ_BAAAIQ010000026.1"/>
</dbReference>
<evidence type="ECO:0000313" key="3">
    <source>
        <dbReference type="Proteomes" id="UP000218598"/>
    </source>
</evidence>
<protein>
    <recommendedName>
        <fullName evidence="4">Antitoxin</fullName>
    </recommendedName>
</protein>
<sequence length="71" mass="7455">MGFDDALNKAKDVAGKHSDQANQGIDAATDKVKDRTPDQFDKHVDSGGDAARDQLGLGGDKDKGGKGDKKK</sequence>
<keyword evidence="3" id="KW-1185">Reference proteome</keyword>
<dbReference type="InterPro" id="IPR028037">
    <property type="entry name" value="Antitoxin_Rv0909/MT0933"/>
</dbReference>
<dbReference type="GeneID" id="95325946"/>
<feature type="compositionally biased region" description="Basic and acidic residues" evidence="1">
    <location>
        <begin position="1"/>
        <end position="19"/>
    </location>
</feature>
<feature type="compositionally biased region" description="Basic and acidic residues" evidence="1">
    <location>
        <begin position="59"/>
        <end position="71"/>
    </location>
</feature>
<gene>
    <name evidence="2" type="ORF">CIK66_03935</name>
</gene>
<proteinExistence type="predicted"/>
<evidence type="ECO:0000313" key="2">
    <source>
        <dbReference type="EMBL" id="PCC40307.1"/>
    </source>
</evidence>
<feature type="compositionally biased region" description="Basic and acidic residues" evidence="1">
    <location>
        <begin position="28"/>
        <end position="52"/>
    </location>
</feature>
<dbReference type="OrthoDB" id="3267972at2"/>